<keyword evidence="2" id="KW-1185">Reference proteome</keyword>
<dbReference type="EMBL" id="CM000760">
    <property type="protein sequence ID" value="OQU91125.1"/>
    <property type="molecule type" value="Genomic_DNA"/>
</dbReference>
<dbReference type="InParanoid" id="A0A1Z5S5V6"/>
<sequence>MLPALPDAHPHVLLGGSDDQQPRPRCVVRRGACVLYVFFGVHWMGRDIGCLCSSGTAQLASSSLSCE</sequence>
<dbReference type="Proteomes" id="UP000000768">
    <property type="component" value="Chromosome 1"/>
</dbReference>
<dbReference type="Gramene" id="OQU91125">
    <property type="protein sequence ID" value="OQU91125"/>
    <property type="gene ID" value="SORBI_3001G121850"/>
</dbReference>
<reference evidence="1 2" key="1">
    <citation type="journal article" date="2009" name="Nature">
        <title>The Sorghum bicolor genome and the diversification of grasses.</title>
        <authorList>
            <person name="Paterson A.H."/>
            <person name="Bowers J.E."/>
            <person name="Bruggmann R."/>
            <person name="Dubchak I."/>
            <person name="Grimwood J."/>
            <person name="Gundlach H."/>
            <person name="Haberer G."/>
            <person name="Hellsten U."/>
            <person name="Mitros T."/>
            <person name="Poliakov A."/>
            <person name="Schmutz J."/>
            <person name="Spannagl M."/>
            <person name="Tang H."/>
            <person name="Wang X."/>
            <person name="Wicker T."/>
            <person name="Bharti A.K."/>
            <person name="Chapman J."/>
            <person name="Feltus F.A."/>
            <person name="Gowik U."/>
            <person name="Grigoriev I.V."/>
            <person name="Lyons E."/>
            <person name="Maher C.A."/>
            <person name="Martis M."/>
            <person name="Narechania A."/>
            <person name="Otillar R.P."/>
            <person name="Penning B.W."/>
            <person name="Salamov A.A."/>
            <person name="Wang Y."/>
            <person name="Zhang L."/>
            <person name="Carpita N.C."/>
            <person name="Freeling M."/>
            <person name="Gingle A.R."/>
            <person name="Hash C.T."/>
            <person name="Keller B."/>
            <person name="Klein P."/>
            <person name="Kresovich S."/>
            <person name="McCann M.C."/>
            <person name="Ming R."/>
            <person name="Peterson D.G."/>
            <person name="Mehboob-ur-Rahman"/>
            <person name="Ware D."/>
            <person name="Westhoff P."/>
            <person name="Mayer K.F."/>
            <person name="Messing J."/>
            <person name="Rokhsar D.S."/>
        </authorList>
    </citation>
    <scope>NUCLEOTIDE SEQUENCE [LARGE SCALE GENOMIC DNA]</scope>
    <source>
        <strain evidence="2">cv. BTx623</strain>
    </source>
</reference>
<protein>
    <submittedName>
        <fullName evidence="1">Uncharacterized protein</fullName>
    </submittedName>
</protein>
<evidence type="ECO:0000313" key="1">
    <source>
        <dbReference type="EMBL" id="OQU91125.1"/>
    </source>
</evidence>
<reference evidence="2" key="2">
    <citation type="journal article" date="2018" name="Plant J.">
        <title>The Sorghum bicolor reference genome: improved assembly, gene annotations, a transcriptome atlas, and signatures of genome organization.</title>
        <authorList>
            <person name="McCormick R.F."/>
            <person name="Truong S.K."/>
            <person name="Sreedasyam A."/>
            <person name="Jenkins J."/>
            <person name="Shu S."/>
            <person name="Sims D."/>
            <person name="Kennedy M."/>
            <person name="Amirebrahimi M."/>
            <person name="Weers B.D."/>
            <person name="McKinley B."/>
            <person name="Mattison A."/>
            <person name="Morishige D.T."/>
            <person name="Grimwood J."/>
            <person name="Schmutz J."/>
            <person name="Mullet J.E."/>
        </authorList>
    </citation>
    <scope>NUCLEOTIDE SEQUENCE [LARGE SCALE GENOMIC DNA]</scope>
    <source>
        <strain evidence="2">cv. BTx623</strain>
    </source>
</reference>
<gene>
    <name evidence="1" type="ORF">SORBI_3001G121850</name>
</gene>
<organism evidence="1 2">
    <name type="scientific">Sorghum bicolor</name>
    <name type="common">Sorghum</name>
    <name type="synonym">Sorghum vulgare</name>
    <dbReference type="NCBI Taxonomy" id="4558"/>
    <lineage>
        <taxon>Eukaryota</taxon>
        <taxon>Viridiplantae</taxon>
        <taxon>Streptophyta</taxon>
        <taxon>Embryophyta</taxon>
        <taxon>Tracheophyta</taxon>
        <taxon>Spermatophyta</taxon>
        <taxon>Magnoliopsida</taxon>
        <taxon>Liliopsida</taxon>
        <taxon>Poales</taxon>
        <taxon>Poaceae</taxon>
        <taxon>PACMAD clade</taxon>
        <taxon>Panicoideae</taxon>
        <taxon>Andropogonodae</taxon>
        <taxon>Andropogoneae</taxon>
        <taxon>Sorghinae</taxon>
        <taxon>Sorghum</taxon>
    </lineage>
</organism>
<evidence type="ECO:0000313" key="2">
    <source>
        <dbReference type="Proteomes" id="UP000000768"/>
    </source>
</evidence>
<proteinExistence type="predicted"/>
<name>A0A1Z5S5V6_SORBI</name>
<accession>A0A1Z5S5V6</accession>
<dbReference type="AlphaFoldDB" id="A0A1Z5S5V6"/>